<protein>
    <recommendedName>
        <fullName evidence="2 7">Aminomethyltransferase</fullName>
        <ecNumber evidence="2 7">2.1.2.10</ecNumber>
    </recommendedName>
    <alternativeName>
        <fullName evidence="5 7">Glycine cleavage system T protein</fullName>
    </alternativeName>
</protein>
<dbReference type="PIRSF" id="PIRSF006487">
    <property type="entry name" value="GcvT"/>
    <property type="match status" value="1"/>
</dbReference>
<dbReference type="NCBIfam" id="TIGR00528">
    <property type="entry name" value="gcvT"/>
    <property type="match status" value="1"/>
</dbReference>
<dbReference type="Proteomes" id="UP000826540">
    <property type="component" value="Chromosome"/>
</dbReference>
<dbReference type="InterPro" id="IPR006222">
    <property type="entry name" value="GCVT_N"/>
</dbReference>
<dbReference type="InterPro" id="IPR027266">
    <property type="entry name" value="TrmE/GcvT-like"/>
</dbReference>
<comment type="catalytic activity">
    <reaction evidence="6 7">
        <text>N(6)-[(R)-S(8)-aminomethyldihydrolipoyl]-L-lysyl-[protein] + (6S)-5,6,7,8-tetrahydrofolate = N(6)-[(R)-dihydrolipoyl]-L-lysyl-[protein] + (6R)-5,10-methylene-5,6,7,8-tetrahydrofolate + NH4(+)</text>
        <dbReference type="Rhea" id="RHEA:16945"/>
        <dbReference type="Rhea" id="RHEA-COMP:10475"/>
        <dbReference type="Rhea" id="RHEA-COMP:10492"/>
        <dbReference type="ChEBI" id="CHEBI:15636"/>
        <dbReference type="ChEBI" id="CHEBI:28938"/>
        <dbReference type="ChEBI" id="CHEBI:57453"/>
        <dbReference type="ChEBI" id="CHEBI:83100"/>
        <dbReference type="ChEBI" id="CHEBI:83143"/>
        <dbReference type="EC" id="2.1.2.10"/>
    </reaction>
</comment>
<dbReference type="Gene3D" id="3.30.1360.120">
    <property type="entry name" value="Probable tRNA modification gtpase trme, domain 1"/>
    <property type="match status" value="1"/>
</dbReference>
<evidence type="ECO:0000256" key="6">
    <source>
        <dbReference type="ARBA" id="ARBA00047665"/>
    </source>
</evidence>
<dbReference type="InterPro" id="IPR028896">
    <property type="entry name" value="GcvT/YgfZ/DmdA"/>
</dbReference>
<keyword evidence="11" id="KW-1185">Reference proteome</keyword>
<comment type="subunit">
    <text evidence="7">The glycine cleavage system is composed of four proteins: P, T, L and H.</text>
</comment>
<sequence length="404" mass="44586">MTFDLILGWINVDLRSPKIPKIPKKPVAKPENNTQTLAQTSLYHIGVELKARFTSFGGWEMPVQYSGITQEHQAVRNAAGMFDISHMGKFTLQGQNLISQLEKLVPSDLSRMQPGQAQYTVLLNEQAGIIDDIIIYYQGRENTDSEKAVIIVNAATTEKDKTWLLQHLDLDTVQFQDLSRDKILIAVQGPKATNILQSFVSDDLTPIKAFGHLETSIFDQPAFLARTGYTGEDGFEVMVDPEVGIQLWQSLYDAGVIPCGLGCRDTLRLEAAMALYGQDIDDNTTPLEAGLGWLVHLDTKGDFIGREILQQQKTGGVQRKLVGLQTQGRNIARHGYPVLSSGQVVGDVTSGTLSPTLGYPIALAYVSSPLATVKQQLEVEIRGKAYPAVVVKRPFYRSKNRVTN</sequence>
<feature type="domain" description="Aminomethyltransferase C-terminal" evidence="9">
    <location>
        <begin position="319"/>
        <end position="396"/>
    </location>
</feature>
<accession>A0ABX8X0I7</accession>
<name>A0ABX8X0I7_9CYAN</name>
<dbReference type="HAMAP" id="MF_00259">
    <property type="entry name" value="GcvT"/>
    <property type="match status" value="1"/>
</dbReference>
<evidence type="ECO:0000313" key="10">
    <source>
        <dbReference type="EMBL" id="QYX32214.1"/>
    </source>
</evidence>
<dbReference type="PANTHER" id="PTHR43757">
    <property type="entry name" value="AMINOMETHYLTRANSFERASE"/>
    <property type="match status" value="1"/>
</dbReference>
<evidence type="ECO:0000256" key="5">
    <source>
        <dbReference type="ARBA" id="ARBA00031395"/>
    </source>
</evidence>
<evidence type="ECO:0000259" key="8">
    <source>
        <dbReference type="Pfam" id="PF01571"/>
    </source>
</evidence>
<dbReference type="GO" id="GO:0004047">
    <property type="term" value="F:aminomethyltransferase activity"/>
    <property type="evidence" value="ECO:0007669"/>
    <property type="project" value="UniProtKB-EC"/>
</dbReference>
<dbReference type="EMBL" id="CP080598">
    <property type="protein sequence ID" value="QYX32214.1"/>
    <property type="molecule type" value="Genomic_DNA"/>
</dbReference>
<evidence type="ECO:0000256" key="1">
    <source>
        <dbReference type="ARBA" id="ARBA00008609"/>
    </source>
</evidence>
<dbReference type="PANTHER" id="PTHR43757:SF2">
    <property type="entry name" value="AMINOMETHYLTRANSFERASE, MITOCHONDRIAL"/>
    <property type="match status" value="1"/>
</dbReference>
<dbReference type="NCBIfam" id="NF001567">
    <property type="entry name" value="PRK00389.1"/>
    <property type="match status" value="1"/>
</dbReference>
<evidence type="ECO:0000256" key="7">
    <source>
        <dbReference type="HAMAP-Rule" id="MF_00259"/>
    </source>
</evidence>
<dbReference type="Gene3D" id="3.30.70.1400">
    <property type="entry name" value="Aminomethyltransferase beta-barrel domains"/>
    <property type="match status" value="1"/>
</dbReference>
<evidence type="ECO:0000256" key="3">
    <source>
        <dbReference type="ARBA" id="ARBA00022576"/>
    </source>
</evidence>
<comment type="function">
    <text evidence="7">The glycine cleavage system catalyzes the degradation of glycine.</text>
</comment>
<dbReference type="InterPro" id="IPR006223">
    <property type="entry name" value="GcvT"/>
</dbReference>
<organism evidence="10 11">
    <name type="scientific">Sphaerospermopsis torques-reginae ITEP-024</name>
    <dbReference type="NCBI Taxonomy" id="984208"/>
    <lineage>
        <taxon>Bacteria</taxon>
        <taxon>Bacillati</taxon>
        <taxon>Cyanobacteriota</taxon>
        <taxon>Cyanophyceae</taxon>
        <taxon>Nostocales</taxon>
        <taxon>Aphanizomenonaceae</taxon>
        <taxon>Sphaerospermopsis</taxon>
        <taxon>Sphaerospermopsis torques-reginae</taxon>
    </lineage>
</organism>
<gene>
    <name evidence="7 10" type="primary">gcvT</name>
    <name evidence="10" type="ORF">K2F26_02025</name>
</gene>
<evidence type="ECO:0000313" key="11">
    <source>
        <dbReference type="Proteomes" id="UP000826540"/>
    </source>
</evidence>
<dbReference type="InterPro" id="IPR029043">
    <property type="entry name" value="GcvT/YgfZ_C"/>
</dbReference>
<dbReference type="Pfam" id="PF01571">
    <property type="entry name" value="GCV_T"/>
    <property type="match status" value="1"/>
</dbReference>
<dbReference type="Gene3D" id="4.10.1250.10">
    <property type="entry name" value="Aminomethyltransferase fragment"/>
    <property type="match status" value="1"/>
</dbReference>
<comment type="similarity">
    <text evidence="1 7">Belongs to the GcvT family.</text>
</comment>
<keyword evidence="4 7" id="KW-0808">Transferase</keyword>
<evidence type="ECO:0000256" key="2">
    <source>
        <dbReference type="ARBA" id="ARBA00012616"/>
    </source>
</evidence>
<dbReference type="SUPFAM" id="SSF101790">
    <property type="entry name" value="Aminomethyltransferase beta-barrel domain"/>
    <property type="match status" value="1"/>
</dbReference>
<dbReference type="SUPFAM" id="SSF103025">
    <property type="entry name" value="Folate-binding domain"/>
    <property type="match status" value="1"/>
</dbReference>
<reference evidence="10 11" key="1">
    <citation type="journal article" date="2022" name="J. Am. Chem. Soc.">
        <title>Biosynthesis of Guanitoxin Enables Global Environmental Detection in Freshwater Cyanobacteria.</title>
        <authorList>
            <person name="Lima S.T."/>
            <person name="Fallon T.R."/>
            <person name="Cordoza J.L."/>
            <person name="Chekan J.R."/>
            <person name="Delbaje E."/>
            <person name="Hopiavuori A.R."/>
            <person name="Alvarenga D.O."/>
            <person name="Wood S.M."/>
            <person name="Luhavaya H."/>
            <person name="Baumgartner J.T."/>
            <person name="Dorr F.A."/>
            <person name="Etchegaray A."/>
            <person name="Pinto E."/>
            <person name="McKinnie S.M.K."/>
            <person name="Fiore M.F."/>
            <person name="Moore B.S."/>
        </authorList>
    </citation>
    <scope>NUCLEOTIDE SEQUENCE [LARGE SCALE GENOMIC DNA]</scope>
    <source>
        <strain evidence="10 11">ITEP-024</strain>
    </source>
</reference>
<feature type="domain" description="GCVT N-terminal" evidence="8">
    <location>
        <begin position="42"/>
        <end position="298"/>
    </location>
</feature>
<dbReference type="Gene3D" id="2.40.30.110">
    <property type="entry name" value="Aminomethyltransferase beta-barrel domains"/>
    <property type="match status" value="1"/>
</dbReference>
<dbReference type="InterPro" id="IPR013977">
    <property type="entry name" value="GcvT_C"/>
</dbReference>
<dbReference type="EC" id="2.1.2.10" evidence="2 7"/>
<dbReference type="InterPro" id="IPR022903">
    <property type="entry name" value="GcvT_bac"/>
</dbReference>
<evidence type="ECO:0000256" key="4">
    <source>
        <dbReference type="ARBA" id="ARBA00022679"/>
    </source>
</evidence>
<proteinExistence type="inferred from homology"/>
<evidence type="ECO:0000259" key="9">
    <source>
        <dbReference type="Pfam" id="PF08669"/>
    </source>
</evidence>
<keyword evidence="3 7" id="KW-0032">Aminotransferase</keyword>
<dbReference type="Pfam" id="PF08669">
    <property type="entry name" value="GCV_T_C"/>
    <property type="match status" value="1"/>
</dbReference>